<organism evidence="1">
    <name type="scientific">Ixodes ricinus</name>
    <name type="common">Common tick</name>
    <name type="synonym">Acarus ricinus</name>
    <dbReference type="NCBI Taxonomy" id="34613"/>
    <lineage>
        <taxon>Eukaryota</taxon>
        <taxon>Metazoa</taxon>
        <taxon>Ecdysozoa</taxon>
        <taxon>Arthropoda</taxon>
        <taxon>Chelicerata</taxon>
        <taxon>Arachnida</taxon>
        <taxon>Acari</taxon>
        <taxon>Parasitiformes</taxon>
        <taxon>Ixodida</taxon>
        <taxon>Ixodoidea</taxon>
        <taxon>Ixodidae</taxon>
        <taxon>Ixodinae</taxon>
        <taxon>Ixodes</taxon>
    </lineage>
</organism>
<sequence length="151" mass="16787">MPRWRSCSSSVVLTSRRPTSASARPCTWPRCATTIAQRWCRCCSRTAPTWTGAMPTETSRTACWQALASASSIHCNTSRCAAWQLVRSLSARSPTWARYPCRSRALCASTEAPVDATLWNVFFYDAQVLELVDPVLKVLEMIVLACVCVCF</sequence>
<evidence type="ECO:0000313" key="1">
    <source>
        <dbReference type="EMBL" id="JAR94308.1"/>
    </source>
</evidence>
<reference evidence="1" key="1">
    <citation type="journal article" date="2018" name="PLoS Negl. Trop. Dis.">
        <title>Sialome diversity of ticks revealed by RNAseq of single tick salivary glands.</title>
        <authorList>
            <person name="Perner J."/>
            <person name="Kropackova S."/>
            <person name="Kopacek P."/>
            <person name="Ribeiro J.M."/>
        </authorList>
    </citation>
    <scope>NUCLEOTIDE SEQUENCE</scope>
    <source>
        <strain evidence="1">Siblings of single egg batch collected in Ceske Budejovice</strain>
        <tissue evidence="1">Salivary glands</tissue>
    </source>
</reference>
<name>A0A147BUC4_IXORI</name>
<dbReference type="EMBL" id="GEGO01001096">
    <property type="protein sequence ID" value="JAR94308.1"/>
    <property type="molecule type" value="Transcribed_RNA"/>
</dbReference>
<protein>
    <submittedName>
        <fullName evidence="1">Putative immunoglobulin heavy chain variable region</fullName>
    </submittedName>
</protein>
<dbReference type="AlphaFoldDB" id="A0A147BUC4"/>
<proteinExistence type="predicted"/>
<accession>A0A147BUC4</accession>